<keyword evidence="1" id="KW-0732">Signal</keyword>
<evidence type="ECO:0000256" key="1">
    <source>
        <dbReference type="SAM" id="SignalP"/>
    </source>
</evidence>
<sequence>MNRHLRALLGVTAAAVIATTLAGPAHADTSRSDRPFLFTYTYAGHLKVAGGNFTVGGRVYVSVKFRNGVSAFGKWAVARTHPVTPGGAVYVDTPLASPCNGSGNGYAEAYDSVTRTWSARLPVTVCRRID</sequence>
<proteinExistence type="predicted"/>
<feature type="chain" id="PRO_5011588700" description="Secreted protein" evidence="1">
    <location>
        <begin position="28"/>
        <end position="130"/>
    </location>
</feature>
<name>A0A1I0JNE0_9ACTN</name>
<dbReference type="AlphaFoldDB" id="A0A1I0JNE0"/>
<feature type="signal peptide" evidence="1">
    <location>
        <begin position="1"/>
        <end position="27"/>
    </location>
</feature>
<organism evidence="2 3">
    <name type="scientific">Nonomuraea wenchangensis</name>
    <dbReference type="NCBI Taxonomy" id="568860"/>
    <lineage>
        <taxon>Bacteria</taxon>
        <taxon>Bacillati</taxon>
        <taxon>Actinomycetota</taxon>
        <taxon>Actinomycetes</taxon>
        <taxon>Streptosporangiales</taxon>
        <taxon>Streptosporangiaceae</taxon>
        <taxon>Nonomuraea</taxon>
    </lineage>
</organism>
<accession>A0A1I0JNE0</accession>
<reference evidence="2 3" key="1">
    <citation type="submission" date="2016-10" db="EMBL/GenBank/DDBJ databases">
        <authorList>
            <person name="de Groot N.N."/>
        </authorList>
    </citation>
    <scope>NUCLEOTIDE SEQUENCE [LARGE SCALE GENOMIC DNA]</scope>
    <source>
        <strain evidence="2 3">CGMCC 4.5598</strain>
    </source>
</reference>
<dbReference type="RefSeq" id="WP_091083032.1">
    <property type="nucleotide sequence ID" value="NZ_FOHX01000006.1"/>
</dbReference>
<evidence type="ECO:0000313" key="3">
    <source>
        <dbReference type="Proteomes" id="UP000199361"/>
    </source>
</evidence>
<evidence type="ECO:0000313" key="2">
    <source>
        <dbReference type="EMBL" id="SEU11275.1"/>
    </source>
</evidence>
<dbReference type="Proteomes" id="UP000199361">
    <property type="component" value="Unassembled WGS sequence"/>
</dbReference>
<dbReference type="STRING" id="568860.SAMN05421811_1069"/>
<dbReference type="OrthoDB" id="3540108at2"/>
<dbReference type="EMBL" id="FOHX01000006">
    <property type="protein sequence ID" value="SEU11275.1"/>
    <property type="molecule type" value="Genomic_DNA"/>
</dbReference>
<evidence type="ECO:0008006" key="4">
    <source>
        <dbReference type="Google" id="ProtNLM"/>
    </source>
</evidence>
<gene>
    <name evidence="2" type="ORF">SAMN05421811_1069</name>
</gene>
<keyword evidence="3" id="KW-1185">Reference proteome</keyword>
<protein>
    <recommendedName>
        <fullName evidence="4">Secreted protein</fullName>
    </recommendedName>
</protein>